<dbReference type="AlphaFoldDB" id="A0A699UCP6"/>
<protein>
    <submittedName>
        <fullName evidence="1">Uncharacterized protein</fullName>
    </submittedName>
</protein>
<comment type="caution">
    <text evidence="1">The sequence shown here is derived from an EMBL/GenBank/DDBJ whole genome shotgun (WGS) entry which is preliminary data.</text>
</comment>
<name>A0A699UCP6_TANCI</name>
<sequence>MANVLVLRNAVKRVTTKGEKMTFEATPGIADKDLTFPKSKFNDDEP</sequence>
<reference evidence="1" key="1">
    <citation type="journal article" date="2019" name="Sci. Rep.">
        <title>Draft genome of Tanacetum cinerariifolium, the natural source of mosquito coil.</title>
        <authorList>
            <person name="Yamashiro T."/>
            <person name="Shiraishi A."/>
            <person name="Satake H."/>
            <person name="Nakayama K."/>
        </authorList>
    </citation>
    <scope>NUCLEOTIDE SEQUENCE</scope>
</reference>
<gene>
    <name evidence="1" type="ORF">Tci_891742</name>
</gene>
<feature type="non-terminal residue" evidence="1">
    <location>
        <position position="46"/>
    </location>
</feature>
<proteinExistence type="predicted"/>
<dbReference type="EMBL" id="BKCJ011317148">
    <property type="protein sequence ID" value="GFD19773.1"/>
    <property type="molecule type" value="Genomic_DNA"/>
</dbReference>
<accession>A0A699UCP6</accession>
<organism evidence="1">
    <name type="scientific">Tanacetum cinerariifolium</name>
    <name type="common">Dalmatian daisy</name>
    <name type="synonym">Chrysanthemum cinerariifolium</name>
    <dbReference type="NCBI Taxonomy" id="118510"/>
    <lineage>
        <taxon>Eukaryota</taxon>
        <taxon>Viridiplantae</taxon>
        <taxon>Streptophyta</taxon>
        <taxon>Embryophyta</taxon>
        <taxon>Tracheophyta</taxon>
        <taxon>Spermatophyta</taxon>
        <taxon>Magnoliopsida</taxon>
        <taxon>eudicotyledons</taxon>
        <taxon>Gunneridae</taxon>
        <taxon>Pentapetalae</taxon>
        <taxon>asterids</taxon>
        <taxon>campanulids</taxon>
        <taxon>Asterales</taxon>
        <taxon>Asteraceae</taxon>
        <taxon>Asteroideae</taxon>
        <taxon>Anthemideae</taxon>
        <taxon>Anthemidinae</taxon>
        <taxon>Tanacetum</taxon>
    </lineage>
</organism>
<evidence type="ECO:0000313" key="1">
    <source>
        <dbReference type="EMBL" id="GFD19773.1"/>
    </source>
</evidence>